<dbReference type="InterPro" id="IPR041881">
    <property type="entry name" value="PqqD_sf"/>
</dbReference>
<gene>
    <name evidence="1" type="ORF">H8E19_14825</name>
</gene>
<evidence type="ECO:0000313" key="2">
    <source>
        <dbReference type="Proteomes" id="UP000650524"/>
    </source>
</evidence>
<comment type="caution">
    <text evidence="1">The sequence shown here is derived from an EMBL/GenBank/DDBJ whole genome shotgun (WGS) entry which is preliminary data.</text>
</comment>
<evidence type="ECO:0000313" key="1">
    <source>
        <dbReference type="EMBL" id="MBC8178675.1"/>
    </source>
</evidence>
<dbReference type="Proteomes" id="UP000650524">
    <property type="component" value="Unassembled WGS sequence"/>
</dbReference>
<proteinExistence type="predicted"/>
<sequence length="94" mass="10904">MDPTQRYKINKEIVYREEDDGAFLFDPDSGNLKYMNPTGKETFLILKEKRDVGQAISHIHGQYPDVDQEQARKDVEIFLEQLKENGFISPQDNG</sequence>
<dbReference type="AlphaFoldDB" id="A0A8J6N3Y5"/>
<dbReference type="InterPro" id="IPR008792">
    <property type="entry name" value="PQQD"/>
</dbReference>
<dbReference type="EMBL" id="JACNJD010000301">
    <property type="protein sequence ID" value="MBC8178675.1"/>
    <property type="molecule type" value="Genomic_DNA"/>
</dbReference>
<protein>
    <submittedName>
        <fullName evidence="1">PqqD family protein</fullName>
    </submittedName>
</protein>
<name>A0A8J6N3Y5_9DELT</name>
<accession>A0A8J6N3Y5</accession>
<organism evidence="1 2">
    <name type="scientific">Candidatus Desulfacyla euxinica</name>
    <dbReference type="NCBI Taxonomy" id="2841693"/>
    <lineage>
        <taxon>Bacteria</taxon>
        <taxon>Deltaproteobacteria</taxon>
        <taxon>Candidatus Desulfacyla</taxon>
    </lineage>
</organism>
<dbReference type="Gene3D" id="1.10.10.1150">
    <property type="entry name" value="Coenzyme PQQ synthesis protein D (PqqD)"/>
    <property type="match status" value="1"/>
</dbReference>
<reference evidence="1 2" key="1">
    <citation type="submission" date="2020-08" db="EMBL/GenBank/DDBJ databases">
        <title>Bridging the membrane lipid divide: bacteria of the FCB group superphylum have the potential to synthesize archaeal ether lipids.</title>
        <authorList>
            <person name="Villanueva L."/>
            <person name="Von Meijenfeldt F.A.B."/>
            <person name="Westbye A.B."/>
            <person name="Yadav S."/>
            <person name="Hopmans E.C."/>
            <person name="Dutilh B.E."/>
            <person name="Sinninghe Damste J.S."/>
        </authorList>
    </citation>
    <scope>NUCLEOTIDE SEQUENCE [LARGE SCALE GENOMIC DNA]</scope>
    <source>
        <strain evidence="1">NIOZ-UU27</strain>
    </source>
</reference>
<dbReference type="Pfam" id="PF05402">
    <property type="entry name" value="PqqD"/>
    <property type="match status" value="1"/>
</dbReference>